<dbReference type="PROSITE" id="PS51257">
    <property type="entry name" value="PROKAR_LIPOPROTEIN"/>
    <property type="match status" value="1"/>
</dbReference>
<dbReference type="Gene3D" id="2.60.40.3830">
    <property type="match status" value="1"/>
</dbReference>
<dbReference type="Proteomes" id="UP001589833">
    <property type="component" value="Unassembled WGS sequence"/>
</dbReference>
<evidence type="ECO:0000256" key="1">
    <source>
        <dbReference type="SAM" id="SignalP"/>
    </source>
</evidence>
<keyword evidence="1" id="KW-0732">Signal</keyword>
<keyword evidence="3" id="KW-1185">Reference proteome</keyword>
<name>A0ABV6NLN7_9BACI</name>
<feature type="signal peptide" evidence="1">
    <location>
        <begin position="1"/>
        <end position="22"/>
    </location>
</feature>
<dbReference type="EMBL" id="JBHLTR010000082">
    <property type="protein sequence ID" value="MFC0561691.1"/>
    <property type="molecule type" value="Genomic_DNA"/>
</dbReference>
<gene>
    <name evidence="2" type="ORF">ACFFH4_22670</name>
</gene>
<protein>
    <recommendedName>
        <fullName evidence="4">DUF4871 domain-containing protein</fullName>
    </recommendedName>
</protein>
<dbReference type="RefSeq" id="WP_273848393.1">
    <property type="nucleotide sequence ID" value="NZ_JAQQWT010000078.1"/>
</dbReference>
<accession>A0ABV6NLN7</accession>
<sequence>MLRKSKYLMLAILMLILLSACSTNETVEEETPILSSTFSLPVTFQDDNEGEYVLLGEKGKLAFQIHSSERDEIIELSPIYAEQPDKYMWYLWGEGLSNKSFKVIGTNTETGEELLIVKETVLGNELNGADAHTPSSMMFPISGVWKLDAYVDEELFGNIMVEVK</sequence>
<comment type="caution">
    <text evidence="2">The sequence shown here is derived from an EMBL/GenBank/DDBJ whole genome shotgun (WGS) entry which is preliminary data.</text>
</comment>
<evidence type="ECO:0000313" key="2">
    <source>
        <dbReference type="EMBL" id="MFC0561691.1"/>
    </source>
</evidence>
<proteinExistence type="predicted"/>
<organism evidence="2 3">
    <name type="scientific">Halalkalibacter alkalisediminis</name>
    <dbReference type="NCBI Taxonomy" id="935616"/>
    <lineage>
        <taxon>Bacteria</taxon>
        <taxon>Bacillati</taxon>
        <taxon>Bacillota</taxon>
        <taxon>Bacilli</taxon>
        <taxon>Bacillales</taxon>
        <taxon>Bacillaceae</taxon>
        <taxon>Halalkalibacter</taxon>
    </lineage>
</organism>
<evidence type="ECO:0000313" key="3">
    <source>
        <dbReference type="Proteomes" id="UP001589833"/>
    </source>
</evidence>
<feature type="chain" id="PRO_5046594585" description="DUF4871 domain-containing protein" evidence="1">
    <location>
        <begin position="23"/>
        <end position="164"/>
    </location>
</feature>
<reference evidence="2 3" key="1">
    <citation type="submission" date="2024-09" db="EMBL/GenBank/DDBJ databases">
        <authorList>
            <person name="Sun Q."/>
            <person name="Mori K."/>
        </authorList>
    </citation>
    <scope>NUCLEOTIDE SEQUENCE [LARGE SCALE GENOMIC DNA]</scope>
    <source>
        <strain evidence="2 3">NCAIM B.02301</strain>
    </source>
</reference>
<evidence type="ECO:0008006" key="4">
    <source>
        <dbReference type="Google" id="ProtNLM"/>
    </source>
</evidence>